<reference evidence="4" key="2">
    <citation type="journal article" date="2013" name="Nat. Genet.">
        <title>The draft genomes of soft-shell turtle and green sea turtle yield insights into the development and evolution of the turtle-specific body plan.</title>
        <authorList>
            <person name="Wang Z."/>
            <person name="Pascual-Anaya J."/>
            <person name="Zadissa A."/>
            <person name="Li W."/>
            <person name="Niimura Y."/>
            <person name="Huang Z."/>
            <person name="Li C."/>
            <person name="White S."/>
            <person name="Xiong Z."/>
            <person name="Fang D."/>
            <person name="Wang B."/>
            <person name="Ming Y."/>
            <person name="Chen Y."/>
            <person name="Zheng Y."/>
            <person name="Kuraku S."/>
            <person name="Pignatelli M."/>
            <person name="Herrero J."/>
            <person name="Beal K."/>
            <person name="Nozawa M."/>
            <person name="Li Q."/>
            <person name="Wang J."/>
            <person name="Zhang H."/>
            <person name="Yu L."/>
            <person name="Shigenobu S."/>
            <person name="Wang J."/>
            <person name="Liu J."/>
            <person name="Flicek P."/>
            <person name="Searle S."/>
            <person name="Wang J."/>
            <person name="Kuratani S."/>
            <person name="Yin Y."/>
            <person name="Aken B."/>
            <person name="Zhang G."/>
            <person name="Irie N."/>
        </authorList>
    </citation>
    <scope>NUCLEOTIDE SEQUENCE [LARGE SCALE GENOMIC DNA]</scope>
    <source>
        <strain evidence="4">Daiwa-1</strain>
    </source>
</reference>
<dbReference type="InterPro" id="IPR004875">
    <property type="entry name" value="DDE_SF_endonuclease_dom"/>
</dbReference>
<dbReference type="Pfam" id="PF03184">
    <property type="entry name" value="DDE_1"/>
    <property type="match status" value="1"/>
</dbReference>
<reference evidence="3" key="3">
    <citation type="submission" date="2025-08" db="UniProtKB">
        <authorList>
            <consortium name="Ensembl"/>
        </authorList>
    </citation>
    <scope>IDENTIFICATION</scope>
</reference>
<dbReference type="GeneTree" id="ENSGT00940000162277"/>
<reference evidence="3" key="4">
    <citation type="submission" date="2025-09" db="UniProtKB">
        <authorList>
            <consortium name="Ensembl"/>
        </authorList>
    </citation>
    <scope>IDENTIFICATION</scope>
</reference>
<sequence length="306" mass="34732">IRRLEVSGEKASADHGTAKSYCKSFKKLVSEHELSADQIYNADETGLFWRCLPTSALAGESESSASGFRQNKDCLTVLICANASGNHRIKLLVIGKYVKPRALTGVINLPVEYKTQYNEWMNCDIFSDCFVPVVKENLRKLNKPEDSKVILLLDNCRVHLSETDLVSGNIFTVFLPPNVTSLIQPMDQGVIKNLKSKTLRRSWRKLWLNSIFTDGSSDEEENFEGFNIRRRKTEITDTIEVLKQAEPKNPLKNLKKGEVEEWVNMDNNAEVTYSPSDTENIEKVFNPEKSLPPENDSEEEKPEDKT</sequence>
<organism evidence="3 4">
    <name type="scientific">Pelodiscus sinensis</name>
    <name type="common">Chinese softshell turtle</name>
    <name type="synonym">Trionyx sinensis</name>
    <dbReference type="NCBI Taxonomy" id="13735"/>
    <lineage>
        <taxon>Eukaryota</taxon>
        <taxon>Metazoa</taxon>
        <taxon>Chordata</taxon>
        <taxon>Craniata</taxon>
        <taxon>Vertebrata</taxon>
        <taxon>Euteleostomi</taxon>
        <taxon>Archelosauria</taxon>
        <taxon>Testudinata</taxon>
        <taxon>Testudines</taxon>
        <taxon>Cryptodira</taxon>
        <taxon>Trionychia</taxon>
        <taxon>Trionychidae</taxon>
        <taxon>Pelodiscus</taxon>
    </lineage>
</organism>
<dbReference type="AlphaFoldDB" id="K7GFI0"/>
<evidence type="ECO:0000313" key="4">
    <source>
        <dbReference type="Proteomes" id="UP000007267"/>
    </source>
</evidence>
<dbReference type="PANTHER" id="PTHR19303:SF11">
    <property type="entry name" value="JERKY PROTEIN HOMOLOG"/>
    <property type="match status" value="1"/>
</dbReference>
<dbReference type="HOGENOM" id="CLU_018294_1_3_1"/>
<dbReference type="GO" id="GO:0005634">
    <property type="term" value="C:nucleus"/>
    <property type="evidence" value="ECO:0007669"/>
    <property type="project" value="TreeGrafter"/>
</dbReference>
<dbReference type="eggNOG" id="KOG3105">
    <property type="taxonomic scope" value="Eukaryota"/>
</dbReference>
<dbReference type="PANTHER" id="PTHR19303">
    <property type="entry name" value="TRANSPOSON"/>
    <property type="match status" value="1"/>
</dbReference>
<accession>K7GFI0</accession>
<feature type="compositionally biased region" description="Acidic residues" evidence="1">
    <location>
        <begin position="295"/>
        <end position="306"/>
    </location>
</feature>
<dbReference type="InterPro" id="IPR050863">
    <property type="entry name" value="CenT-Element_Derived"/>
</dbReference>
<evidence type="ECO:0000256" key="1">
    <source>
        <dbReference type="SAM" id="MobiDB-lite"/>
    </source>
</evidence>
<feature type="region of interest" description="Disordered" evidence="1">
    <location>
        <begin position="270"/>
        <end position="306"/>
    </location>
</feature>
<dbReference type="EMBL" id="AGCU01093486">
    <property type="status" value="NOT_ANNOTATED_CDS"/>
    <property type="molecule type" value="Genomic_DNA"/>
</dbReference>
<feature type="domain" description="DDE-1" evidence="2">
    <location>
        <begin position="73"/>
        <end position="245"/>
    </location>
</feature>
<evidence type="ECO:0000313" key="3">
    <source>
        <dbReference type="Ensembl" id="ENSPSIP00000019041.1"/>
    </source>
</evidence>
<name>K7GFI0_PELSI</name>
<dbReference type="Ensembl" id="ENSPSIT00000019128.1">
    <property type="protein sequence ID" value="ENSPSIP00000019041.1"/>
    <property type="gene ID" value="ENSPSIG00000016913.1"/>
</dbReference>
<reference evidence="4" key="1">
    <citation type="submission" date="2011-10" db="EMBL/GenBank/DDBJ databases">
        <authorList>
            <consortium name="Soft-shell Turtle Genome Consortium"/>
        </authorList>
    </citation>
    <scope>NUCLEOTIDE SEQUENCE [LARGE SCALE GENOMIC DNA]</scope>
    <source>
        <strain evidence="4">Daiwa-1</strain>
    </source>
</reference>
<dbReference type="GO" id="GO:0003677">
    <property type="term" value="F:DNA binding"/>
    <property type="evidence" value="ECO:0007669"/>
    <property type="project" value="TreeGrafter"/>
</dbReference>
<evidence type="ECO:0000259" key="2">
    <source>
        <dbReference type="Pfam" id="PF03184"/>
    </source>
</evidence>
<keyword evidence="4" id="KW-1185">Reference proteome</keyword>
<proteinExistence type="predicted"/>
<dbReference type="Proteomes" id="UP000007267">
    <property type="component" value="Unassembled WGS sequence"/>
</dbReference>
<protein>
    <recommendedName>
        <fullName evidence="2">DDE-1 domain-containing protein</fullName>
    </recommendedName>
</protein>